<dbReference type="SFLD" id="SFLDG01129">
    <property type="entry name" value="C1.5:_HAD__Beta-PGM__Phosphata"/>
    <property type="match status" value="1"/>
</dbReference>
<dbReference type="InterPro" id="IPR041492">
    <property type="entry name" value="HAD_2"/>
</dbReference>
<dbReference type="RefSeq" id="WP_239123636.1">
    <property type="nucleotide sequence ID" value="NZ_BONY01000010.1"/>
</dbReference>
<dbReference type="InterPro" id="IPR023198">
    <property type="entry name" value="PGP-like_dom2"/>
</dbReference>
<dbReference type="AlphaFoldDB" id="A0A8J3Q5C1"/>
<evidence type="ECO:0008006" key="3">
    <source>
        <dbReference type="Google" id="ProtNLM"/>
    </source>
</evidence>
<dbReference type="SFLD" id="SFLDS00003">
    <property type="entry name" value="Haloacid_Dehalogenase"/>
    <property type="match status" value="1"/>
</dbReference>
<gene>
    <name evidence="1" type="ORF">Rhe02_21030</name>
</gene>
<dbReference type="InterPro" id="IPR036412">
    <property type="entry name" value="HAD-like_sf"/>
</dbReference>
<evidence type="ECO:0000313" key="2">
    <source>
        <dbReference type="Proteomes" id="UP000612899"/>
    </source>
</evidence>
<sequence>MIRAVVVDVDDTLCLTEAACFDLENQVLARLGSAPMTRQVHLATWGLPLREAISLRSPGVDVDAFTAEFNDVFEGHLRSGLVDVIPDENLRALDRLVAAGRTVMILTSRTLAEVGHLLDPGHVLASRVSAAFHSDNTGFHKPDPRVFDELIAATGLSPQQCAYVGDSPGDAAAAKGAGLHFIACLQSGLRRREDFDAFGIDGFIDDFPDLPEALALLETATGPAGRQLAP</sequence>
<proteinExistence type="predicted"/>
<dbReference type="InterPro" id="IPR006439">
    <property type="entry name" value="HAD-SF_hydro_IA"/>
</dbReference>
<dbReference type="EMBL" id="BONY01000010">
    <property type="protein sequence ID" value="GIH04036.1"/>
    <property type="molecule type" value="Genomic_DNA"/>
</dbReference>
<dbReference type="Pfam" id="PF13419">
    <property type="entry name" value="HAD_2"/>
    <property type="match status" value="1"/>
</dbReference>
<dbReference type="Gene3D" id="3.40.50.1000">
    <property type="entry name" value="HAD superfamily/HAD-like"/>
    <property type="match status" value="1"/>
</dbReference>
<organism evidence="1 2">
    <name type="scientific">Rhizocola hellebori</name>
    <dbReference type="NCBI Taxonomy" id="1392758"/>
    <lineage>
        <taxon>Bacteria</taxon>
        <taxon>Bacillati</taxon>
        <taxon>Actinomycetota</taxon>
        <taxon>Actinomycetes</taxon>
        <taxon>Micromonosporales</taxon>
        <taxon>Micromonosporaceae</taxon>
        <taxon>Rhizocola</taxon>
    </lineage>
</organism>
<evidence type="ECO:0000313" key="1">
    <source>
        <dbReference type="EMBL" id="GIH04036.1"/>
    </source>
</evidence>
<dbReference type="PANTHER" id="PTHR43434">
    <property type="entry name" value="PHOSPHOGLYCOLATE PHOSPHATASE"/>
    <property type="match status" value="1"/>
</dbReference>
<reference evidence="1" key="1">
    <citation type="submission" date="2021-01" db="EMBL/GenBank/DDBJ databases">
        <title>Whole genome shotgun sequence of Rhizocola hellebori NBRC 109834.</title>
        <authorList>
            <person name="Komaki H."/>
            <person name="Tamura T."/>
        </authorList>
    </citation>
    <scope>NUCLEOTIDE SEQUENCE</scope>
    <source>
        <strain evidence="1">NBRC 109834</strain>
    </source>
</reference>
<name>A0A8J3Q5C1_9ACTN</name>
<dbReference type="PANTHER" id="PTHR43434:SF1">
    <property type="entry name" value="PHOSPHOGLYCOLATE PHOSPHATASE"/>
    <property type="match status" value="1"/>
</dbReference>
<dbReference type="SUPFAM" id="SSF56784">
    <property type="entry name" value="HAD-like"/>
    <property type="match status" value="1"/>
</dbReference>
<dbReference type="InterPro" id="IPR023214">
    <property type="entry name" value="HAD_sf"/>
</dbReference>
<dbReference type="InterPro" id="IPR050155">
    <property type="entry name" value="HAD-like_hydrolase_sf"/>
</dbReference>
<dbReference type="Proteomes" id="UP000612899">
    <property type="component" value="Unassembled WGS sequence"/>
</dbReference>
<protein>
    <recommendedName>
        <fullName evidence="3">HAD family hydrolase</fullName>
    </recommendedName>
</protein>
<dbReference type="GO" id="GO:0006281">
    <property type="term" value="P:DNA repair"/>
    <property type="evidence" value="ECO:0007669"/>
    <property type="project" value="TreeGrafter"/>
</dbReference>
<dbReference type="NCBIfam" id="TIGR01549">
    <property type="entry name" value="HAD-SF-IA-v1"/>
    <property type="match status" value="1"/>
</dbReference>
<dbReference type="GO" id="GO:0008967">
    <property type="term" value="F:phosphoglycolate phosphatase activity"/>
    <property type="evidence" value="ECO:0007669"/>
    <property type="project" value="TreeGrafter"/>
</dbReference>
<dbReference type="Gene3D" id="1.10.150.240">
    <property type="entry name" value="Putative phosphatase, domain 2"/>
    <property type="match status" value="1"/>
</dbReference>
<keyword evidence="2" id="KW-1185">Reference proteome</keyword>
<comment type="caution">
    <text evidence="1">The sequence shown here is derived from an EMBL/GenBank/DDBJ whole genome shotgun (WGS) entry which is preliminary data.</text>
</comment>
<accession>A0A8J3Q5C1</accession>